<organism evidence="1 2">
    <name type="scientific">Paracoccidioides brasiliensis</name>
    <dbReference type="NCBI Taxonomy" id="121759"/>
    <lineage>
        <taxon>Eukaryota</taxon>
        <taxon>Fungi</taxon>
        <taxon>Dikarya</taxon>
        <taxon>Ascomycota</taxon>
        <taxon>Pezizomycotina</taxon>
        <taxon>Eurotiomycetes</taxon>
        <taxon>Eurotiomycetidae</taxon>
        <taxon>Onygenales</taxon>
        <taxon>Ajellomycetaceae</taxon>
        <taxon>Paracoccidioides</taxon>
    </lineage>
</organism>
<dbReference type="VEuPathDB" id="FungiDB:PABG_03605"/>
<dbReference type="VEuPathDB" id="FungiDB:PADG_00230"/>
<evidence type="ECO:0000313" key="1">
    <source>
        <dbReference type="EMBL" id="ODH26995.1"/>
    </source>
</evidence>
<dbReference type="Proteomes" id="UP000242814">
    <property type="component" value="Unassembled WGS sequence"/>
</dbReference>
<comment type="caution">
    <text evidence="1">The sequence shown here is derived from an EMBL/GenBank/DDBJ whole genome shotgun (WGS) entry which is preliminary data.</text>
</comment>
<gene>
    <name evidence="1" type="ORF">ACO22_04330</name>
</gene>
<protein>
    <submittedName>
        <fullName evidence="1">Uncharacterized protein</fullName>
    </submittedName>
</protein>
<proteinExistence type="predicted"/>
<sequence>MLANWWTRISSEANDRVKRALLLDAPPGNKVVLFDSLLRPYGDKILSPLLELPFCRPSLVTSYGNGCLDYLKALNVGLPIPPATVLTRELLDVTVSSGVS</sequence>
<reference evidence="1 2" key="1">
    <citation type="submission" date="2016-06" db="EMBL/GenBank/DDBJ databases">
        <authorList>
            <person name="Kjaerup R.B."/>
            <person name="Dalgaard T.S."/>
            <person name="Juul-Madsen H.R."/>
        </authorList>
    </citation>
    <scope>NUCLEOTIDE SEQUENCE [LARGE SCALE GENOMIC DNA]</scope>
    <source>
        <strain evidence="1 2">Pb300</strain>
    </source>
</reference>
<dbReference type="AlphaFoldDB" id="A0A1D2JDN1"/>
<dbReference type="OrthoDB" id="10413888at2759"/>
<accession>A0A1D2JDN1</accession>
<name>A0A1D2JDN1_PARBR</name>
<evidence type="ECO:0000313" key="2">
    <source>
        <dbReference type="Proteomes" id="UP000242814"/>
    </source>
</evidence>
<dbReference type="EMBL" id="LZYO01000169">
    <property type="protein sequence ID" value="ODH26995.1"/>
    <property type="molecule type" value="Genomic_DNA"/>
</dbReference>